<dbReference type="InParanoid" id="W4K331"/>
<protein>
    <recommendedName>
        <fullName evidence="2">DUF6534 domain-containing protein</fullName>
    </recommendedName>
</protein>
<evidence type="ECO:0000313" key="3">
    <source>
        <dbReference type="EMBL" id="ETW79471.1"/>
    </source>
</evidence>
<dbReference type="eggNOG" id="ENOG502RQWH">
    <property type="taxonomic scope" value="Eukaryota"/>
</dbReference>
<name>W4K331_HETIT</name>
<dbReference type="RefSeq" id="XP_009548058.1">
    <property type="nucleotide sequence ID" value="XM_009549763.1"/>
</dbReference>
<dbReference type="OrthoDB" id="2535105at2759"/>
<gene>
    <name evidence="3" type="ORF">HETIRDRAFT_322662</name>
</gene>
<dbReference type="HOGENOM" id="CLU_142978_0_0_1"/>
<dbReference type="Proteomes" id="UP000030671">
    <property type="component" value="Unassembled WGS sequence"/>
</dbReference>
<evidence type="ECO:0000313" key="4">
    <source>
        <dbReference type="Proteomes" id="UP000030671"/>
    </source>
</evidence>
<dbReference type="AlphaFoldDB" id="W4K331"/>
<dbReference type="InterPro" id="IPR045339">
    <property type="entry name" value="DUF6534"/>
</dbReference>
<reference evidence="3 4" key="1">
    <citation type="journal article" date="2012" name="New Phytol.">
        <title>Insight into trade-off between wood decay and parasitism from the genome of a fungal forest pathogen.</title>
        <authorList>
            <person name="Olson A."/>
            <person name="Aerts A."/>
            <person name="Asiegbu F."/>
            <person name="Belbahri L."/>
            <person name="Bouzid O."/>
            <person name="Broberg A."/>
            <person name="Canback B."/>
            <person name="Coutinho P.M."/>
            <person name="Cullen D."/>
            <person name="Dalman K."/>
            <person name="Deflorio G."/>
            <person name="van Diepen L.T."/>
            <person name="Dunand C."/>
            <person name="Duplessis S."/>
            <person name="Durling M."/>
            <person name="Gonthier P."/>
            <person name="Grimwood J."/>
            <person name="Fossdal C.G."/>
            <person name="Hansson D."/>
            <person name="Henrissat B."/>
            <person name="Hietala A."/>
            <person name="Himmelstrand K."/>
            <person name="Hoffmeister D."/>
            <person name="Hogberg N."/>
            <person name="James T.Y."/>
            <person name="Karlsson M."/>
            <person name="Kohler A."/>
            <person name="Kues U."/>
            <person name="Lee Y.H."/>
            <person name="Lin Y.C."/>
            <person name="Lind M."/>
            <person name="Lindquist E."/>
            <person name="Lombard V."/>
            <person name="Lucas S."/>
            <person name="Lunden K."/>
            <person name="Morin E."/>
            <person name="Murat C."/>
            <person name="Park J."/>
            <person name="Raffaello T."/>
            <person name="Rouze P."/>
            <person name="Salamov A."/>
            <person name="Schmutz J."/>
            <person name="Solheim H."/>
            <person name="Stahlberg J."/>
            <person name="Velez H."/>
            <person name="de Vries R.P."/>
            <person name="Wiebenga A."/>
            <person name="Woodward S."/>
            <person name="Yakovlev I."/>
            <person name="Garbelotto M."/>
            <person name="Martin F."/>
            <person name="Grigoriev I.V."/>
            <person name="Stenlid J."/>
        </authorList>
    </citation>
    <scope>NUCLEOTIDE SEQUENCE [LARGE SCALE GENOMIC DNA]</scope>
    <source>
        <strain evidence="3 4">TC 32-1</strain>
    </source>
</reference>
<dbReference type="EMBL" id="KI925460">
    <property type="protein sequence ID" value="ETW79471.1"/>
    <property type="molecule type" value="Genomic_DNA"/>
</dbReference>
<accession>W4K331</accession>
<sequence length="155" mass="17224">MIYYLRKGRAQFKKQVRRLILSWYARRTSSLSTNRAISLLIAYALNTCKLPSMLKISSSPVIFFIYHIHRVFAVTTLITFMALHESLAYAAFFFILVRLYSCSFVSTLNSRSIVRQQLNGNDDGVITLSQFAAAEAQASQSRDKAVGGLAGGASG</sequence>
<organism evidence="3 4">
    <name type="scientific">Heterobasidion irregulare (strain TC 32-1)</name>
    <dbReference type="NCBI Taxonomy" id="747525"/>
    <lineage>
        <taxon>Eukaryota</taxon>
        <taxon>Fungi</taxon>
        <taxon>Dikarya</taxon>
        <taxon>Basidiomycota</taxon>
        <taxon>Agaricomycotina</taxon>
        <taxon>Agaricomycetes</taxon>
        <taxon>Russulales</taxon>
        <taxon>Bondarzewiaceae</taxon>
        <taxon>Heterobasidion</taxon>
        <taxon>Heterobasidion annosum species complex</taxon>
    </lineage>
</organism>
<dbReference type="KEGG" id="hir:HETIRDRAFT_322662"/>
<dbReference type="GeneID" id="20670893"/>
<dbReference type="Pfam" id="PF20152">
    <property type="entry name" value="DUF6534"/>
    <property type="match status" value="1"/>
</dbReference>
<keyword evidence="1" id="KW-0472">Membrane</keyword>
<keyword evidence="1" id="KW-1133">Transmembrane helix</keyword>
<feature type="domain" description="DUF6534" evidence="2">
    <location>
        <begin position="20"/>
        <end position="112"/>
    </location>
</feature>
<keyword evidence="1" id="KW-0812">Transmembrane</keyword>
<feature type="transmembrane region" description="Helical" evidence="1">
    <location>
        <begin position="61"/>
        <end position="83"/>
    </location>
</feature>
<evidence type="ECO:0000259" key="2">
    <source>
        <dbReference type="Pfam" id="PF20152"/>
    </source>
</evidence>
<keyword evidence="4" id="KW-1185">Reference proteome</keyword>
<proteinExistence type="predicted"/>
<feature type="transmembrane region" description="Helical" evidence="1">
    <location>
        <begin position="89"/>
        <end position="108"/>
    </location>
</feature>
<evidence type="ECO:0000256" key="1">
    <source>
        <dbReference type="SAM" id="Phobius"/>
    </source>
</evidence>